<name>A0ABV5J0F2_9BACT</name>
<dbReference type="Gene3D" id="2.60.120.200">
    <property type="match status" value="1"/>
</dbReference>
<dbReference type="Pfam" id="PF14099">
    <property type="entry name" value="Polysacc_lyase"/>
    <property type="match status" value="1"/>
</dbReference>
<sequence length="720" mass="80161">MNFLNTNLRYIMAASLIGVGMSACDVSGLEESNLESEEIYKATSSANLIYFETFEDSDPLSFAHHQYSEDYSFGRSQDPVFEGAYSGRFELRDDDEMASSGTRSEVLFPDQDHNERWYSFSLYLPSDGFKKDSNNDIINQWHQGSGSGSPTTTLRVEDDRFFLKSGPTKEERKDYDIAAVQKDTWNEFVIHIIHSGDSDGLVELWMNGEKMLNINGGNLNKDYDLPRWKIGIYKDDWNYDETTDTDLRVMYFDNVRMGDENASFEEMSTLGGVSSSSDLEEEPVLENDVDDSTTSTEGVGLTLINTSSDEPIGQFGTGALITAKNHRLSIVPEFGADQPSSVRFELSGTDNRTLVDDEFPFALNGDDGNGNFWYGDGLYPGDYKLVITPYDDEVAREPLTYTFTIEEGEDNIITEEGVYVTGETTSPVIEEEESTSPVIEEEESTLSPYETEFPINYLTLINTSYDEPVDNFNSGALIIAKDHRLSIVPEFGTNRPTSVQFELSGADNRIAVDDEFPFALNGDDGNGDFWYGDGLYPGNYELVITPYNNGVAQESITYTFTIEAGEENYITEEGGYVAGETTSSVEEEESTTSESLGSPINYLTLMNTSPDGTIGNFYSGDHIVAEDHRLSIVPNFGSEQPAEVKFELSGEDNRSSIDDEYPFALNGDDGNGDFWYGDGLYPGDYELIVTPYYEVNGEKVPGTSTTFTFTISEGSENYIK</sequence>
<evidence type="ECO:0000313" key="2">
    <source>
        <dbReference type="EMBL" id="MFB9210221.1"/>
    </source>
</evidence>
<keyword evidence="3" id="KW-1185">Reference proteome</keyword>
<dbReference type="RefSeq" id="WP_290249754.1">
    <property type="nucleotide sequence ID" value="NZ_JAUFQT010000002.1"/>
</dbReference>
<keyword evidence="2" id="KW-0456">Lyase</keyword>
<reference evidence="2 3" key="1">
    <citation type="submission" date="2024-09" db="EMBL/GenBank/DDBJ databases">
        <authorList>
            <person name="Sun Q."/>
            <person name="Mori K."/>
        </authorList>
    </citation>
    <scope>NUCLEOTIDE SEQUENCE [LARGE SCALE GENOMIC DNA]</scope>
    <source>
        <strain evidence="2 3">CECT 7682</strain>
    </source>
</reference>
<protein>
    <submittedName>
        <fullName evidence="2">Polysaccharide lyase</fullName>
    </submittedName>
</protein>
<comment type="caution">
    <text evidence="2">The sequence shown here is derived from an EMBL/GenBank/DDBJ whole genome shotgun (WGS) entry which is preliminary data.</text>
</comment>
<feature type="compositionally biased region" description="Acidic residues" evidence="1">
    <location>
        <begin position="278"/>
        <end position="291"/>
    </location>
</feature>
<gene>
    <name evidence="2" type="ORF">ACFFUR_00240</name>
</gene>
<dbReference type="Proteomes" id="UP001589654">
    <property type="component" value="Unassembled WGS sequence"/>
</dbReference>
<accession>A0ABV5J0F2</accession>
<feature type="region of interest" description="Disordered" evidence="1">
    <location>
        <begin position="270"/>
        <end position="296"/>
    </location>
</feature>
<dbReference type="GO" id="GO:0016829">
    <property type="term" value="F:lyase activity"/>
    <property type="evidence" value="ECO:0007669"/>
    <property type="project" value="UniProtKB-KW"/>
</dbReference>
<proteinExistence type="predicted"/>
<evidence type="ECO:0000256" key="1">
    <source>
        <dbReference type="SAM" id="MobiDB-lite"/>
    </source>
</evidence>
<organism evidence="2 3">
    <name type="scientific">Echinicola jeungdonensis</name>
    <dbReference type="NCBI Taxonomy" id="709343"/>
    <lineage>
        <taxon>Bacteria</taxon>
        <taxon>Pseudomonadati</taxon>
        <taxon>Bacteroidota</taxon>
        <taxon>Cytophagia</taxon>
        <taxon>Cytophagales</taxon>
        <taxon>Cyclobacteriaceae</taxon>
        <taxon>Echinicola</taxon>
    </lineage>
</organism>
<dbReference type="InterPro" id="IPR025975">
    <property type="entry name" value="Polysacc_lyase"/>
</dbReference>
<dbReference type="EMBL" id="JBHMEW010000005">
    <property type="protein sequence ID" value="MFB9210221.1"/>
    <property type="molecule type" value="Genomic_DNA"/>
</dbReference>
<evidence type="ECO:0000313" key="3">
    <source>
        <dbReference type="Proteomes" id="UP001589654"/>
    </source>
</evidence>
<feature type="compositionally biased region" description="Acidic residues" evidence="1">
    <location>
        <begin position="429"/>
        <end position="444"/>
    </location>
</feature>
<feature type="region of interest" description="Disordered" evidence="1">
    <location>
        <begin position="427"/>
        <end position="446"/>
    </location>
</feature>